<feature type="domain" description="AB hydrolase-1" evidence="1">
    <location>
        <begin position="3"/>
        <end position="203"/>
    </location>
</feature>
<evidence type="ECO:0000313" key="3">
    <source>
        <dbReference type="Proteomes" id="UP001589890"/>
    </source>
</evidence>
<proteinExistence type="predicted"/>
<keyword evidence="3" id="KW-1185">Reference proteome</keyword>
<evidence type="ECO:0000259" key="1">
    <source>
        <dbReference type="Pfam" id="PF12697"/>
    </source>
</evidence>
<keyword evidence="2" id="KW-0378">Hydrolase</keyword>
<comment type="caution">
    <text evidence="2">The sequence shown here is derived from an EMBL/GenBank/DDBJ whole genome shotgun (WGS) entry which is preliminary data.</text>
</comment>
<dbReference type="InterPro" id="IPR052897">
    <property type="entry name" value="Sec-Metab_Biosynth_Hydrolase"/>
</dbReference>
<dbReference type="PANTHER" id="PTHR37017">
    <property type="entry name" value="AB HYDROLASE-1 DOMAIN-CONTAINING PROTEIN-RELATED"/>
    <property type="match status" value="1"/>
</dbReference>
<dbReference type="EMBL" id="JBHLTC010000014">
    <property type="protein sequence ID" value="MFC0624967.1"/>
    <property type="molecule type" value="Genomic_DNA"/>
</dbReference>
<dbReference type="Pfam" id="PF12697">
    <property type="entry name" value="Abhydrolase_6"/>
    <property type="match status" value="1"/>
</dbReference>
<organism evidence="2 3">
    <name type="scientific">Kribbella deserti</name>
    <dbReference type="NCBI Taxonomy" id="1926257"/>
    <lineage>
        <taxon>Bacteria</taxon>
        <taxon>Bacillati</taxon>
        <taxon>Actinomycetota</taxon>
        <taxon>Actinomycetes</taxon>
        <taxon>Propionibacteriales</taxon>
        <taxon>Kribbellaceae</taxon>
        <taxon>Kribbella</taxon>
    </lineage>
</organism>
<dbReference type="Gene3D" id="3.40.50.1820">
    <property type="entry name" value="alpha/beta hydrolase"/>
    <property type="match status" value="1"/>
</dbReference>
<dbReference type="GO" id="GO:0016787">
    <property type="term" value="F:hydrolase activity"/>
    <property type="evidence" value="ECO:0007669"/>
    <property type="project" value="UniProtKB-KW"/>
</dbReference>
<dbReference type="Proteomes" id="UP001589890">
    <property type="component" value="Unassembled WGS sequence"/>
</dbReference>
<dbReference type="PANTHER" id="PTHR37017:SF11">
    <property type="entry name" value="ESTERASE_LIPASE_THIOESTERASE DOMAIN-CONTAINING PROTEIN"/>
    <property type="match status" value="1"/>
</dbReference>
<gene>
    <name evidence="2" type="ORF">ACFFGN_12890</name>
</gene>
<dbReference type="InterPro" id="IPR029058">
    <property type="entry name" value="AB_hydrolase_fold"/>
</dbReference>
<dbReference type="SUPFAM" id="SSF53474">
    <property type="entry name" value="alpha/beta-Hydrolases"/>
    <property type="match status" value="1"/>
</dbReference>
<dbReference type="InterPro" id="IPR000073">
    <property type="entry name" value="AB_hydrolase_1"/>
</dbReference>
<accession>A0ABV6QMY0</accession>
<evidence type="ECO:0000313" key="2">
    <source>
        <dbReference type="EMBL" id="MFC0624967.1"/>
    </source>
</evidence>
<protein>
    <submittedName>
        <fullName evidence="2">Alpha/beta fold hydrolase</fullName>
    </submittedName>
</protein>
<reference evidence="2 3" key="1">
    <citation type="submission" date="2024-09" db="EMBL/GenBank/DDBJ databases">
        <authorList>
            <person name="Sun Q."/>
            <person name="Mori K."/>
        </authorList>
    </citation>
    <scope>NUCLEOTIDE SEQUENCE [LARGE SCALE GENOMIC DNA]</scope>
    <source>
        <strain evidence="2 3">CGMCC 1.15906</strain>
    </source>
</reference>
<name>A0ABV6QMY0_9ACTN</name>
<sequence length="216" mass="23826">MTFVLLPGACCTSWHWHPLTAELTKRGHDVVPVEIPWQDPEAGLARYVDAVVDAVGDRPNPVTLVAHSLSGFTAPLVCERLPVGLIVFVAGMIPRPGESVEEWWTNTAYVAPESGDTFFHDLPAELAAEGERRLTEMLGQGMSEPWPLERFPAVPVRAVIGAEDRFFPADFLRRVTLERLGVEVDEMPGAHFPMLGHPVELADLLEGYQDAKPTRP</sequence>
<dbReference type="RefSeq" id="WP_380046881.1">
    <property type="nucleotide sequence ID" value="NZ_JBHLTC010000014.1"/>
</dbReference>